<dbReference type="GO" id="GO:0046872">
    <property type="term" value="F:metal ion binding"/>
    <property type="evidence" value="ECO:0007669"/>
    <property type="project" value="UniProtKB-KW"/>
</dbReference>
<organism evidence="9 10">
    <name type="scientific">Marinibactrum halimedae</name>
    <dbReference type="NCBI Taxonomy" id="1444977"/>
    <lineage>
        <taxon>Bacteria</taxon>
        <taxon>Pseudomonadati</taxon>
        <taxon>Pseudomonadota</taxon>
        <taxon>Gammaproteobacteria</taxon>
        <taxon>Cellvibrionales</taxon>
        <taxon>Cellvibrionaceae</taxon>
        <taxon>Marinibactrum</taxon>
    </lineage>
</organism>
<accession>A0AA37T263</accession>
<dbReference type="SUPFAM" id="SSF46626">
    <property type="entry name" value="Cytochrome c"/>
    <property type="match status" value="1"/>
</dbReference>
<evidence type="ECO:0000256" key="4">
    <source>
        <dbReference type="ARBA" id="ARBA00023002"/>
    </source>
</evidence>
<reference evidence="9 10" key="1">
    <citation type="journal article" date="2014" name="Int. J. Syst. Evol. Microbiol.">
        <title>Complete genome sequence of Corynebacterium casei LMG S-19264T (=DSM 44701T), isolated from a smear-ripened cheese.</title>
        <authorList>
            <consortium name="US DOE Joint Genome Institute (JGI-PGF)"/>
            <person name="Walter F."/>
            <person name="Albersmeier A."/>
            <person name="Kalinowski J."/>
            <person name="Ruckert C."/>
        </authorList>
    </citation>
    <scope>NUCLEOTIDE SEQUENCE [LARGE SCALE GENOMIC DNA]</scope>
    <source>
        <strain evidence="9 10">NBRC 110095</strain>
    </source>
</reference>
<evidence type="ECO:0000256" key="7">
    <source>
        <dbReference type="SAM" id="MobiDB-lite"/>
    </source>
</evidence>
<dbReference type="Proteomes" id="UP001156870">
    <property type="component" value="Unassembled WGS sequence"/>
</dbReference>
<keyword evidence="5 6" id="KW-0408">Iron</keyword>
<dbReference type="AlphaFoldDB" id="A0AA37T263"/>
<keyword evidence="2 6" id="KW-0479">Metal-binding</keyword>
<evidence type="ECO:0000256" key="1">
    <source>
        <dbReference type="ARBA" id="ARBA00022617"/>
    </source>
</evidence>
<dbReference type="PROSITE" id="PS51007">
    <property type="entry name" value="CYTC"/>
    <property type="match status" value="1"/>
</dbReference>
<feature type="compositionally biased region" description="Acidic residues" evidence="7">
    <location>
        <begin position="471"/>
        <end position="482"/>
    </location>
</feature>
<name>A0AA37T263_9GAMM</name>
<dbReference type="EMBL" id="BSPD01000020">
    <property type="protein sequence ID" value="GLS24938.1"/>
    <property type="molecule type" value="Genomic_DNA"/>
</dbReference>
<evidence type="ECO:0000313" key="10">
    <source>
        <dbReference type="Proteomes" id="UP001156870"/>
    </source>
</evidence>
<dbReference type="GO" id="GO:0009055">
    <property type="term" value="F:electron transfer activity"/>
    <property type="evidence" value="ECO:0007669"/>
    <property type="project" value="InterPro"/>
</dbReference>
<keyword evidence="3" id="KW-0732">Signal</keyword>
<sequence>MDVKGSEKSEAQSSLSLWSLVVVLFSLLMISESSYSFEAFEADCENDPRVETGLVSLSVCVGAKIFFEETFDGNGRTCGTCHRAEDNFTISPQFIKRLSSDDPLFVASNNVSIATLERPDFLRNFALILENVDGREDLDNKFTLRSIPHTLSMATSLAPDVTDGTTIPPFERTGWSGDGAPNDGTLRDFLTGAVIQHFPKDLSRVDGVSFRLPTEEELDFALDFQIALGRTNEIDLSALQLNDNAAQAGIDVFLNQGRCNACHLNAGANFIVNGNNRNFNTGTEAARLRSVDAANIPRDGGFGGAGLTEFNVDTNGDNINDAFGNGTFNSPPLIEAADTGPFFHTNASGDLEEAIEFYNSDAFANSPSGQVGSPINLSRQEVNQVGRLLRVLNAALNIDMALQRLEAVIVVLDDFNGDSLETQIDLIELAQFELEDARQVLLGTRGRILHQSAARDLQAALQRTRRALGRDDDDDDDDDDEDGDRRRLMDDDDEDDDDDDDPIKDRDRRRLVNQAIDLAERARAEFGQGIFYELGEGNLIR</sequence>
<evidence type="ECO:0000256" key="6">
    <source>
        <dbReference type="PROSITE-ProRule" id="PRU00433"/>
    </source>
</evidence>
<protein>
    <recommendedName>
        <fullName evidence="8">Cytochrome c domain-containing protein</fullName>
    </recommendedName>
</protein>
<comment type="caution">
    <text evidence="9">The sequence shown here is derived from an EMBL/GenBank/DDBJ whole genome shotgun (WGS) entry which is preliminary data.</text>
</comment>
<evidence type="ECO:0000256" key="3">
    <source>
        <dbReference type="ARBA" id="ARBA00022729"/>
    </source>
</evidence>
<dbReference type="PANTHER" id="PTHR30600">
    <property type="entry name" value="CYTOCHROME C PEROXIDASE-RELATED"/>
    <property type="match status" value="1"/>
</dbReference>
<dbReference type="RefSeq" id="WP_232592245.1">
    <property type="nucleotide sequence ID" value="NZ_BSPD01000020.1"/>
</dbReference>
<dbReference type="Gene3D" id="1.10.760.10">
    <property type="entry name" value="Cytochrome c-like domain"/>
    <property type="match status" value="1"/>
</dbReference>
<dbReference type="GO" id="GO:0020037">
    <property type="term" value="F:heme binding"/>
    <property type="evidence" value="ECO:0007669"/>
    <property type="project" value="InterPro"/>
</dbReference>
<proteinExistence type="predicted"/>
<dbReference type="GO" id="GO:0004130">
    <property type="term" value="F:cytochrome-c peroxidase activity"/>
    <property type="evidence" value="ECO:0007669"/>
    <property type="project" value="TreeGrafter"/>
</dbReference>
<feature type="compositionally biased region" description="Acidic residues" evidence="7">
    <location>
        <begin position="490"/>
        <end position="502"/>
    </location>
</feature>
<keyword evidence="1 6" id="KW-0349">Heme</keyword>
<dbReference type="PANTHER" id="PTHR30600:SF10">
    <property type="entry name" value="BLL6722 PROTEIN"/>
    <property type="match status" value="1"/>
</dbReference>
<keyword evidence="4" id="KW-0560">Oxidoreductase</keyword>
<evidence type="ECO:0000256" key="2">
    <source>
        <dbReference type="ARBA" id="ARBA00022723"/>
    </source>
</evidence>
<feature type="domain" description="Cytochrome c" evidence="8">
    <location>
        <begin position="244"/>
        <end position="362"/>
    </location>
</feature>
<dbReference type="InterPro" id="IPR036909">
    <property type="entry name" value="Cyt_c-like_dom_sf"/>
</dbReference>
<dbReference type="InterPro" id="IPR009056">
    <property type="entry name" value="Cyt_c-like_dom"/>
</dbReference>
<evidence type="ECO:0000259" key="8">
    <source>
        <dbReference type="PROSITE" id="PS51007"/>
    </source>
</evidence>
<gene>
    <name evidence="9" type="ORF">GCM10007877_06520</name>
</gene>
<feature type="region of interest" description="Disordered" evidence="7">
    <location>
        <begin position="465"/>
        <end position="509"/>
    </location>
</feature>
<evidence type="ECO:0000256" key="5">
    <source>
        <dbReference type="ARBA" id="ARBA00023004"/>
    </source>
</evidence>
<keyword evidence="10" id="KW-1185">Reference proteome</keyword>
<evidence type="ECO:0000313" key="9">
    <source>
        <dbReference type="EMBL" id="GLS24938.1"/>
    </source>
</evidence>
<dbReference type="InterPro" id="IPR051395">
    <property type="entry name" value="Cytochrome_c_Peroxidase/MauG"/>
</dbReference>